<feature type="compositionally biased region" description="Acidic residues" evidence="10">
    <location>
        <begin position="44"/>
        <end position="61"/>
    </location>
</feature>
<evidence type="ECO:0000256" key="8">
    <source>
        <dbReference type="RuleBase" id="RU000586"/>
    </source>
</evidence>
<evidence type="ECO:0000256" key="3">
    <source>
        <dbReference type="ARBA" id="ARBA00012923"/>
    </source>
</evidence>
<evidence type="ECO:0000256" key="6">
    <source>
        <dbReference type="ARBA" id="ARBA00023315"/>
    </source>
</evidence>
<dbReference type="Proteomes" id="UP000309340">
    <property type="component" value="Unassembled WGS sequence"/>
</dbReference>
<dbReference type="AlphaFoldDB" id="A0A4U0X9C3"/>
<feature type="region of interest" description="Disordered" evidence="10">
    <location>
        <begin position="1"/>
        <end position="106"/>
    </location>
</feature>
<evidence type="ECO:0000259" key="12">
    <source>
        <dbReference type="Pfam" id="PF02799"/>
    </source>
</evidence>
<dbReference type="InterPro" id="IPR022676">
    <property type="entry name" value="NMT_N"/>
</dbReference>
<dbReference type="PANTHER" id="PTHR11377:SF5">
    <property type="entry name" value="GLYCYLPEPTIDE N-TETRADECANOYLTRANSFERASE"/>
    <property type="match status" value="1"/>
</dbReference>
<evidence type="ECO:0000256" key="1">
    <source>
        <dbReference type="ARBA" id="ARBA00003900"/>
    </source>
</evidence>
<feature type="region of interest" description="Disordered" evidence="10">
    <location>
        <begin position="126"/>
        <end position="145"/>
    </location>
</feature>
<evidence type="ECO:0000256" key="9">
    <source>
        <dbReference type="RuleBase" id="RU004178"/>
    </source>
</evidence>
<dbReference type="Pfam" id="PF01233">
    <property type="entry name" value="NMT"/>
    <property type="match status" value="1"/>
</dbReference>
<organism evidence="13 14">
    <name type="scientific">Friedmanniomyces simplex</name>
    <dbReference type="NCBI Taxonomy" id="329884"/>
    <lineage>
        <taxon>Eukaryota</taxon>
        <taxon>Fungi</taxon>
        <taxon>Dikarya</taxon>
        <taxon>Ascomycota</taxon>
        <taxon>Pezizomycotina</taxon>
        <taxon>Dothideomycetes</taxon>
        <taxon>Dothideomycetidae</taxon>
        <taxon>Mycosphaerellales</taxon>
        <taxon>Teratosphaeriaceae</taxon>
        <taxon>Friedmanniomyces</taxon>
    </lineage>
</organism>
<sequence length="586" mass="64905">MAEGSDSKPQVTSEPQLASDVADKSLAGPDKTAEAAQSLRNGETEDVDVEAEKEGEDEDDQGGAAEGGVEADGTAKPKKKRKPRKKKKKAVDAANTGPKAEESKAIQKPVNVQDLPALLKQLAMSSESKKEGKAPEDYKFWNTQPVPKFKEPNLLQTTNGSGGEALPEGPILPDKVCKASIKPDPEPLLDGFEWCLVDLDNPSELHELYDLLYNHYVEDTDGSFRFNYSAKFLAWALKPPGYNKNWHIGVRAKPTTTTAAAESNAKPGKLVAFIAGVPAKLKVRDATLNISEINFLTVHRKLRSKRLAPVLIKEVTRRCYQVGVYQALYTAGTLLPTPVTTARYFHRSLDWEHLYKTGFSHLPSGTTELRQKYKYRLDSQTSIKGLRAMRKGDVPAVKALLARYLERFALRQEFEEGELEHWLCSPESEGVVWSWVVEEKGEITDFVSYYLLESTVLKSASPTNQQQTIRAAYLSYYASSAAFTPSQNQTQTTTPAPLQPRLQLLLHNALILAKRDAFHVFNALTTMDNPLFLRESKFEPGDGRLHYYLFNWRTGQVGGGVDEGWNVSADVEGKGGRMGGVGVVML</sequence>
<gene>
    <name evidence="13" type="ORF">B0A55_07294</name>
</gene>
<comment type="function">
    <text evidence="1 8">Adds a myristoyl group to the N-terminal glycine residue of certain cellular proteins.</text>
</comment>
<reference evidence="13 14" key="1">
    <citation type="submission" date="2017-03" db="EMBL/GenBank/DDBJ databases">
        <title>Genomes of endolithic fungi from Antarctica.</title>
        <authorList>
            <person name="Coleine C."/>
            <person name="Masonjones S."/>
            <person name="Stajich J.E."/>
        </authorList>
    </citation>
    <scope>NUCLEOTIDE SEQUENCE [LARGE SCALE GENOMIC DNA]</scope>
    <source>
        <strain evidence="13 14">CCFEE 5184</strain>
    </source>
</reference>
<evidence type="ECO:0000256" key="5">
    <source>
        <dbReference type="ARBA" id="ARBA00022679"/>
    </source>
</evidence>
<dbReference type="STRING" id="329884.A0A4U0X9C3"/>
<evidence type="ECO:0000256" key="7">
    <source>
        <dbReference type="ARBA" id="ARBA00048276"/>
    </source>
</evidence>
<evidence type="ECO:0000256" key="2">
    <source>
        <dbReference type="ARBA" id="ARBA00009469"/>
    </source>
</evidence>
<comment type="caution">
    <text evidence="13">The sequence shown here is derived from an EMBL/GenBank/DDBJ whole genome shotgun (WGS) entry which is preliminary data.</text>
</comment>
<dbReference type="InterPro" id="IPR016181">
    <property type="entry name" value="Acyl_CoA_acyltransferase"/>
</dbReference>
<evidence type="ECO:0000256" key="4">
    <source>
        <dbReference type="ARBA" id="ARBA00022240"/>
    </source>
</evidence>
<evidence type="ECO:0000256" key="10">
    <source>
        <dbReference type="SAM" id="MobiDB-lite"/>
    </source>
</evidence>
<keyword evidence="5 8" id="KW-0808">Transferase</keyword>
<proteinExistence type="inferred from homology"/>
<dbReference type="InterPro" id="IPR000903">
    <property type="entry name" value="NMT"/>
</dbReference>
<dbReference type="PANTHER" id="PTHR11377">
    <property type="entry name" value="N-MYRISTOYL TRANSFERASE"/>
    <property type="match status" value="1"/>
</dbReference>
<dbReference type="EMBL" id="NAJQ01000318">
    <property type="protein sequence ID" value="TKA72226.1"/>
    <property type="molecule type" value="Genomic_DNA"/>
</dbReference>
<feature type="domain" description="Glycylpeptide N-tetradecanoyltransferase N-terminal" evidence="11">
    <location>
        <begin position="178"/>
        <end position="341"/>
    </location>
</feature>
<dbReference type="Gene3D" id="3.40.630.170">
    <property type="match status" value="1"/>
</dbReference>
<dbReference type="InterPro" id="IPR022677">
    <property type="entry name" value="NMT_C"/>
</dbReference>
<accession>A0A4U0X9C3</accession>
<dbReference type="Pfam" id="PF02799">
    <property type="entry name" value="NMT_C"/>
    <property type="match status" value="1"/>
</dbReference>
<feature type="compositionally biased region" description="Basic residues" evidence="10">
    <location>
        <begin position="76"/>
        <end position="89"/>
    </location>
</feature>
<dbReference type="EC" id="2.3.1.97" evidence="3 8"/>
<keyword evidence="6 8" id="KW-0012">Acyltransferase</keyword>
<comment type="catalytic activity">
    <reaction evidence="7 8">
        <text>N-terminal glycyl-[protein] + tetradecanoyl-CoA = N-tetradecanoylglycyl-[protein] + CoA + H(+)</text>
        <dbReference type="Rhea" id="RHEA:15521"/>
        <dbReference type="Rhea" id="RHEA-COMP:12666"/>
        <dbReference type="Rhea" id="RHEA-COMP:12667"/>
        <dbReference type="ChEBI" id="CHEBI:15378"/>
        <dbReference type="ChEBI" id="CHEBI:57287"/>
        <dbReference type="ChEBI" id="CHEBI:57385"/>
        <dbReference type="ChEBI" id="CHEBI:64723"/>
        <dbReference type="ChEBI" id="CHEBI:133050"/>
        <dbReference type="EC" id="2.3.1.97"/>
    </reaction>
</comment>
<evidence type="ECO:0000313" key="14">
    <source>
        <dbReference type="Proteomes" id="UP000309340"/>
    </source>
</evidence>
<dbReference type="GO" id="GO:0004379">
    <property type="term" value="F:glycylpeptide N-tetradecanoyltransferase activity"/>
    <property type="evidence" value="ECO:0007669"/>
    <property type="project" value="UniProtKB-EC"/>
</dbReference>
<dbReference type="SUPFAM" id="SSF55729">
    <property type="entry name" value="Acyl-CoA N-acyltransferases (Nat)"/>
    <property type="match status" value="2"/>
</dbReference>
<evidence type="ECO:0000259" key="11">
    <source>
        <dbReference type="Pfam" id="PF01233"/>
    </source>
</evidence>
<dbReference type="OrthoDB" id="60315at2759"/>
<keyword evidence="14" id="KW-1185">Reference proteome</keyword>
<protein>
    <recommendedName>
        <fullName evidence="4 8">Glycylpeptide N-tetradecanoyltransferase</fullName>
        <ecNumber evidence="3 8">2.3.1.97</ecNumber>
    </recommendedName>
</protein>
<dbReference type="GO" id="GO:0005737">
    <property type="term" value="C:cytoplasm"/>
    <property type="evidence" value="ECO:0007669"/>
    <property type="project" value="TreeGrafter"/>
</dbReference>
<name>A0A4U0X9C3_9PEZI</name>
<feature type="domain" description="Glycylpeptide N-tetradecanoyltransferase C-terminal" evidence="12">
    <location>
        <begin position="357"/>
        <end position="565"/>
    </location>
</feature>
<feature type="compositionally biased region" description="Polar residues" evidence="10">
    <location>
        <begin position="7"/>
        <end position="16"/>
    </location>
</feature>
<evidence type="ECO:0000313" key="13">
    <source>
        <dbReference type="EMBL" id="TKA72226.1"/>
    </source>
</evidence>
<feature type="compositionally biased region" description="Basic and acidic residues" evidence="10">
    <location>
        <begin position="127"/>
        <end position="139"/>
    </location>
</feature>
<comment type="similarity">
    <text evidence="2 9">Belongs to the NMT family.</text>
</comment>
<dbReference type="PIRSF" id="PIRSF015892">
    <property type="entry name" value="N-myristl_transf"/>
    <property type="match status" value="1"/>
</dbReference>